<evidence type="ECO:0000313" key="3">
    <source>
        <dbReference type="Proteomes" id="UP000318667"/>
    </source>
</evidence>
<keyword evidence="2" id="KW-0808">Transferase</keyword>
<dbReference type="AlphaFoldDB" id="A0A562K5T5"/>
<dbReference type="PANTHER" id="PTHR46656:SF3">
    <property type="entry name" value="PUTATIVE-RELATED"/>
    <property type="match status" value="1"/>
</dbReference>
<dbReference type="InterPro" id="IPR001296">
    <property type="entry name" value="Glyco_trans_1"/>
</dbReference>
<dbReference type="EMBL" id="VLKI01000001">
    <property type="protein sequence ID" value="TWH90575.1"/>
    <property type="molecule type" value="Genomic_DNA"/>
</dbReference>
<dbReference type="GO" id="GO:0016757">
    <property type="term" value="F:glycosyltransferase activity"/>
    <property type="evidence" value="ECO:0007669"/>
    <property type="project" value="InterPro"/>
</dbReference>
<dbReference type="Proteomes" id="UP000318667">
    <property type="component" value="Unassembled WGS sequence"/>
</dbReference>
<evidence type="ECO:0000313" key="2">
    <source>
        <dbReference type="EMBL" id="TWH90575.1"/>
    </source>
</evidence>
<dbReference type="OrthoDB" id="440232at2"/>
<protein>
    <submittedName>
        <fullName evidence="2">Glycosyltransferase involved in cell wall biosynthesis</fullName>
    </submittedName>
</protein>
<dbReference type="Gene3D" id="3.40.50.2000">
    <property type="entry name" value="Glycogen Phosphorylase B"/>
    <property type="match status" value="1"/>
</dbReference>
<sequence length="373" mass="42872">MKPGVNLIGYSRAEFGLGEACRSAAKALESARIPFCIINFPHCPARQNDLSWKHKEVAEPIYNTNIFFINADQLYYHFKKNNLPRKWFLNRYNIGYWHWELEKLPSSWLKGFLLINEVWVPSSFTAKSIPKIARKPVITIPHSISLEVPINITRKEFQLPESRFLFFSMFDMRSTSARKNPIAVLEAFKKAFSQNNNSVALAIKINNGSHSIKEVKVLKQKSKDYKNIIFIDKVLNRQEVNGLLNLSDCYVSLHRSEGFGLPLAEAMYLGKPVIATNWSGNLEFMDKNNSCLVDFTLKRVGKNYGPYTANQLWAEPNIIQASQMMEKLVYDQKFAEKIGLLGKKTIETKLSYEAIGQKYRFRLNQVGMLPSKK</sequence>
<proteinExistence type="predicted"/>
<organism evidence="2 3">
    <name type="scientific">Cytobacillus oceanisediminis</name>
    <dbReference type="NCBI Taxonomy" id="665099"/>
    <lineage>
        <taxon>Bacteria</taxon>
        <taxon>Bacillati</taxon>
        <taxon>Bacillota</taxon>
        <taxon>Bacilli</taxon>
        <taxon>Bacillales</taxon>
        <taxon>Bacillaceae</taxon>
        <taxon>Cytobacillus</taxon>
    </lineage>
</organism>
<evidence type="ECO:0000259" key="1">
    <source>
        <dbReference type="Pfam" id="PF00534"/>
    </source>
</evidence>
<comment type="caution">
    <text evidence="2">The sequence shown here is derived from an EMBL/GenBank/DDBJ whole genome shotgun (WGS) entry which is preliminary data.</text>
</comment>
<dbReference type="Pfam" id="PF00534">
    <property type="entry name" value="Glycos_transf_1"/>
    <property type="match status" value="1"/>
</dbReference>
<dbReference type="CDD" id="cd03801">
    <property type="entry name" value="GT4_PimA-like"/>
    <property type="match status" value="1"/>
</dbReference>
<dbReference type="SUPFAM" id="SSF53756">
    <property type="entry name" value="UDP-Glycosyltransferase/glycogen phosphorylase"/>
    <property type="match status" value="1"/>
</dbReference>
<dbReference type="PANTHER" id="PTHR46656">
    <property type="entry name" value="PUTATIVE-RELATED"/>
    <property type="match status" value="1"/>
</dbReference>
<keyword evidence="3" id="KW-1185">Reference proteome</keyword>
<name>A0A562K5T5_9BACI</name>
<dbReference type="RefSeq" id="WP_144538704.1">
    <property type="nucleotide sequence ID" value="NZ_CBCSDC010000029.1"/>
</dbReference>
<gene>
    <name evidence="2" type="ORF">IQ19_00018</name>
</gene>
<dbReference type="GeneID" id="65401325"/>
<accession>A0A562K5T5</accession>
<feature type="domain" description="Glycosyl transferase family 1" evidence="1">
    <location>
        <begin position="175"/>
        <end position="289"/>
    </location>
</feature>
<reference evidence="2 3" key="1">
    <citation type="journal article" date="2015" name="Stand. Genomic Sci.">
        <title>Genomic Encyclopedia of Bacterial and Archaeal Type Strains, Phase III: the genomes of soil and plant-associated and newly described type strains.</title>
        <authorList>
            <person name="Whitman W.B."/>
            <person name="Woyke T."/>
            <person name="Klenk H.P."/>
            <person name="Zhou Y."/>
            <person name="Lilburn T.G."/>
            <person name="Beck B.J."/>
            <person name="De Vos P."/>
            <person name="Vandamme P."/>
            <person name="Eisen J.A."/>
            <person name="Garrity G."/>
            <person name="Hugenholtz P."/>
            <person name="Kyrpides N.C."/>
        </authorList>
    </citation>
    <scope>NUCLEOTIDE SEQUENCE [LARGE SCALE GENOMIC DNA]</scope>
    <source>
        <strain evidence="2 3">CGMCC 1.10115</strain>
    </source>
</reference>